<comment type="subcellular location">
    <subcellularLocation>
        <location evidence="2">Membrane</location>
    </subcellularLocation>
</comment>
<dbReference type="InterPro" id="IPR004358">
    <property type="entry name" value="Sig_transdc_His_kin-like_C"/>
</dbReference>
<dbReference type="GO" id="GO:0005524">
    <property type="term" value="F:ATP binding"/>
    <property type="evidence" value="ECO:0007669"/>
    <property type="project" value="UniProtKB-KW"/>
</dbReference>
<keyword evidence="7" id="KW-0418">Kinase</keyword>
<evidence type="ECO:0000256" key="3">
    <source>
        <dbReference type="ARBA" id="ARBA00012438"/>
    </source>
</evidence>
<keyword evidence="4" id="KW-0597">Phosphoprotein</keyword>
<dbReference type="PROSITE" id="PS50109">
    <property type="entry name" value="HIS_KIN"/>
    <property type="match status" value="1"/>
</dbReference>
<dbReference type="InterPro" id="IPR005467">
    <property type="entry name" value="His_kinase_dom"/>
</dbReference>
<evidence type="ECO:0000256" key="5">
    <source>
        <dbReference type="ARBA" id="ARBA00022679"/>
    </source>
</evidence>
<dbReference type="GO" id="GO:0009927">
    <property type="term" value="F:histidine phosphotransfer kinase activity"/>
    <property type="evidence" value="ECO:0007669"/>
    <property type="project" value="TreeGrafter"/>
</dbReference>
<dbReference type="AlphaFoldDB" id="A0A6J4JWT9"/>
<reference evidence="15" key="1">
    <citation type="submission" date="2020-02" db="EMBL/GenBank/DDBJ databases">
        <authorList>
            <person name="Meier V. D."/>
        </authorList>
    </citation>
    <scope>NUCLEOTIDE SEQUENCE</scope>
    <source>
        <strain evidence="15">AVDCRST_MAG11</strain>
    </source>
</reference>
<dbReference type="Gene3D" id="3.30.565.10">
    <property type="entry name" value="Histidine kinase-like ATPase, C-terminal domain"/>
    <property type="match status" value="1"/>
</dbReference>
<keyword evidence="8" id="KW-0067">ATP-binding</keyword>
<feature type="non-terminal residue" evidence="15">
    <location>
        <position position="1"/>
    </location>
</feature>
<evidence type="ECO:0000256" key="9">
    <source>
        <dbReference type="ARBA" id="ARBA00023012"/>
    </source>
</evidence>
<feature type="transmembrane region" description="Helical" evidence="13">
    <location>
        <begin position="179"/>
        <end position="199"/>
    </location>
</feature>
<evidence type="ECO:0000256" key="4">
    <source>
        <dbReference type="ARBA" id="ARBA00022553"/>
    </source>
</evidence>
<evidence type="ECO:0000256" key="1">
    <source>
        <dbReference type="ARBA" id="ARBA00000085"/>
    </source>
</evidence>
<feature type="transmembrane region" description="Helical" evidence="13">
    <location>
        <begin position="71"/>
        <end position="90"/>
    </location>
</feature>
<evidence type="ECO:0000256" key="11">
    <source>
        <dbReference type="ARBA" id="ARBA00023306"/>
    </source>
</evidence>
<dbReference type="InterPro" id="IPR003661">
    <property type="entry name" value="HisK_dim/P_dom"/>
</dbReference>
<dbReference type="InterPro" id="IPR036890">
    <property type="entry name" value="HATPase_C_sf"/>
</dbReference>
<evidence type="ECO:0000256" key="6">
    <source>
        <dbReference type="ARBA" id="ARBA00022741"/>
    </source>
</evidence>
<dbReference type="EC" id="2.7.13.3" evidence="3"/>
<evidence type="ECO:0000256" key="7">
    <source>
        <dbReference type="ARBA" id="ARBA00022777"/>
    </source>
</evidence>
<dbReference type="SMART" id="SM00387">
    <property type="entry name" value="HATPase_c"/>
    <property type="match status" value="1"/>
</dbReference>
<dbReference type="Pfam" id="PF00512">
    <property type="entry name" value="HisKA"/>
    <property type="match status" value="1"/>
</dbReference>
<dbReference type="GO" id="GO:0000155">
    <property type="term" value="F:phosphorelay sensor kinase activity"/>
    <property type="evidence" value="ECO:0007669"/>
    <property type="project" value="InterPro"/>
</dbReference>
<dbReference type="InterPro" id="IPR003594">
    <property type="entry name" value="HATPase_dom"/>
</dbReference>
<evidence type="ECO:0000256" key="8">
    <source>
        <dbReference type="ARBA" id="ARBA00022840"/>
    </source>
</evidence>
<dbReference type="CDD" id="cd00082">
    <property type="entry name" value="HisKA"/>
    <property type="match status" value="1"/>
</dbReference>
<dbReference type="PANTHER" id="PTHR43047:SF72">
    <property type="entry name" value="OSMOSENSING HISTIDINE PROTEIN KINASE SLN1"/>
    <property type="match status" value="1"/>
</dbReference>
<evidence type="ECO:0000259" key="14">
    <source>
        <dbReference type="PROSITE" id="PS50109"/>
    </source>
</evidence>
<comment type="catalytic activity">
    <reaction evidence="1">
        <text>ATP + protein L-histidine = ADP + protein N-phospho-L-histidine.</text>
        <dbReference type="EC" id="2.7.13.3"/>
    </reaction>
</comment>
<evidence type="ECO:0000256" key="12">
    <source>
        <dbReference type="SAM" id="Coils"/>
    </source>
</evidence>
<dbReference type="FunFam" id="1.10.287.130:FF:000038">
    <property type="entry name" value="Sensory transduction histidine kinase"/>
    <property type="match status" value="1"/>
</dbReference>
<protein>
    <recommendedName>
        <fullName evidence="3">histidine kinase</fullName>
        <ecNumber evidence="3">2.7.13.3</ecNumber>
    </recommendedName>
</protein>
<dbReference type="PANTHER" id="PTHR43047">
    <property type="entry name" value="TWO-COMPONENT HISTIDINE PROTEIN KINASE"/>
    <property type="match status" value="1"/>
</dbReference>
<evidence type="ECO:0000256" key="2">
    <source>
        <dbReference type="ARBA" id="ARBA00004370"/>
    </source>
</evidence>
<keyword evidence="10 13" id="KW-0472">Membrane</keyword>
<keyword evidence="13" id="KW-0812">Transmembrane</keyword>
<keyword evidence="12" id="KW-0175">Coiled coil</keyword>
<name>A0A6J4JWT9_9BACT</name>
<accession>A0A6J4JWT9</accession>
<evidence type="ECO:0000256" key="13">
    <source>
        <dbReference type="SAM" id="Phobius"/>
    </source>
</evidence>
<dbReference type="PRINTS" id="PR00344">
    <property type="entry name" value="BCTRLSENSOR"/>
</dbReference>
<keyword evidence="9" id="KW-0902">Two-component regulatory system</keyword>
<gene>
    <name evidence="15" type="ORF">AVDCRST_MAG11-27</name>
</gene>
<feature type="coiled-coil region" evidence="12">
    <location>
        <begin position="210"/>
        <end position="240"/>
    </location>
</feature>
<keyword evidence="11" id="KW-0131">Cell cycle</keyword>
<evidence type="ECO:0000313" key="15">
    <source>
        <dbReference type="EMBL" id="CAA9289778.1"/>
    </source>
</evidence>
<dbReference type="CDD" id="cd16922">
    <property type="entry name" value="HATPase_EvgS-ArcB-TorS-like"/>
    <property type="match status" value="1"/>
</dbReference>
<proteinExistence type="predicted"/>
<keyword evidence="6" id="KW-0547">Nucleotide-binding</keyword>
<dbReference type="SMART" id="SM00388">
    <property type="entry name" value="HisKA"/>
    <property type="match status" value="1"/>
</dbReference>
<dbReference type="FunFam" id="3.30.565.10:FF:000010">
    <property type="entry name" value="Sensor histidine kinase RcsC"/>
    <property type="match status" value="1"/>
</dbReference>
<feature type="transmembrane region" description="Helical" evidence="13">
    <location>
        <begin position="149"/>
        <end position="167"/>
    </location>
</feature>
<dbReference type="Gene3D" id="1.10.287.130">
    <property type="match status" value="1"/>
</dbReference>
<feature type="transmembrane region" description="Helical" evidence="13">
    <location>
        <begin position="39"/>
        <end position="59"/>
    </location>
</feature>
<dbReference type="Pfam" id="PF02518">
    <property type="entry name" value="HATPase_c"/>
    <property type="match status" value="1"/>
</dbReference>
<dbReference type="SUPFAM" id="SSF55874">
    <property type="entry name" value="ATPase domain of HSP90 chaperone/DNA topoisomerase II/histidine kinase"/>
    <property type="match status" value="1"/>
</dbReference>
<keyword evidence="13" id="KW-1133">Transmembrane helix</keyword>
<organism evidence="15">
    <name type="scientific">uncultured Gemmatimonadaceae bacterium</name>
    <dbReference type="NCBI Taxonomy" id="246130"/>
    <lineage>
        <taxon>Bacteria</taxon>
        <taxon>Pseudomonadati</taxon>
        <taxon>Gemmatimonadota</taxon>
        <taxon>Gemmatimonadia</taxon>
        <taxon>Gemmatimonadales</taxon>
        <taxon>Gemmatimonadaceae</taxon>
        <taxon>environmental samples</taxon>
    </lineage>
</organism>
<keyword evidence="5" id="KW-0808">Transferase</keyword>
<dbReference type="GO" id="GO:0005886">
    <property type="term" value="C:plasma membrane"/>
    <property type="evidence" value="ECO:0007669"/>
    <property type="project" value="TreeGrafter"/>
</dbReference>
<evidence type="ECO:0000256" key="10">
    <source>
        <dbReference type="ARBA" id="ARBA00023136"/>
    </source>
</evidence>
<dbReference type="EMBL" id="CADCTU010000007">
    <property type="protein sequence ID" value="CAA9289778.1"/>
    <property type="molecule type" value="Genomic_DNA"/>
</dbReference>
<dbReference type="InterPro" id="IPR036097">
    <property type="entry name" value="HisK_dim/P_sf"/>
</dbReference>
<sequence>APPATAAPPPPGAAEARLATDAEATIRERARRRRRLNTFTYPLIRWIGCTMLLVVIVIHNRFALADPQWGVVARYAIVLELYCLASWVALRLWFERVRAFDLGLVLMCVDVAMWTGGVYASGAHQSWLFFFALFRVSDQSLLSFRRAVWFAHVAPLSYLLMLAWVALVDQRPLPWPTELAKLFLLYMSALYLLVIGWNAKLLRERTMSAMALARSSIAELRDKSRQLEDAKEQAEAANVAKSSFLANMSHELRTPLNAIIGYSEMLIEEAAETGAEALVPDLDRIRGSGKHLLGLVNDVLDLAKVEAGRMELHIDDFAVDDLLRDVAATAAPLARRGANRLVLVGVGSLGTIAGDETRTRQMLLNLLSNAAKFCERGTITLDARREDGPGAGDLVVRVRDTGIGMTPAQVAQLFRPFTQVDASSTRRHDGSGLGLTITRRFAQMLGGSITVESAPGVGSCFELRLPGRHPGAAATHSGDAVRVVEAVGGTAECAAHEPAAGGGRDER</sequence>
<dbReference type="SUPFAM" id="SSF47384">
    <property type="entry name" value="Homodimeric domain of signal transducing histidine kinase"/>
    <property type="match status" value="1"/>
</dbReference>
<feature type="domain" description="Histidine kinase" evidence="14">
    <location>
        <begin position="247"/>
        <end position="469"/>
    </location>
</feature>